<reference evidence="1 2" key="1">
    <citation type="submission" date="2018-09" db="EMBL/GenBank/DDBJ databases">
        <title>Sphingomonas peninsula sp. nov., isolated from fildes peninsula, Antarctic soil.</title>
        <authorList>
            <person name="Yingchao G."/>
        </authorList>
    </citation>
    <scope>NUCLEOTIDE SEQUENCE [LARGE SCALE GENOMIC DNA]</scope>
    <source>
        <strain evidence="1 2">YZ-8</strain>
        <plasmid evidence="1 2">unnamed2</plasmid>
    </source>
</reference>
<geneLocation type="plasmid" evidence="1">
    <name>unnamed2</name>
</geneLocation>
<dbReference type="Proteomes" id="UP000276254">
    <property type="component" value="Plasmid unnamed2"/>
</dbReference>
<protein>
    <submittedName>
        <fullName evidence="1">Uncharacterized protein</fullName>
    </submittedName>
</protein>
<evidence type="ECO:0000313" key="2">
    <source>
        <dbReference type="Proteomes" id="UP000276254"/>
    </source>
</evidence>
<dbReference type="OrthoDB" id="109506at2"/>
<dbReference type="EMBL" id="CP032827">
    <property type="protein sequence ID" value="AYJ84737.1"/>
    <property type="molecule type" value="Genomic_DNA"/>
</dbReference>
<dbReference type="AlphaFoldDB" id="A0A494T5X7"/>
<sequence length="160" mass="18338">MLSSRRGAILPPRETSGAVDPMVSQANIEETICRPGYSRSVRPAYAITEEIKRRLMRSQHPGKPLADYELDHLIPISIGGARLNERDLWLQPRRGPANANDKNILAYVLWRLVCEHRVPLQTAQRAISHDWTQAYSVYATPENFAKYHFRHDAGEHDELR</sequence>
<accession>A0A494T5X7</accession>
<evidence type="ECO:0000313" key="1">
    <source>
        <dbReference type="EMBL" id="AYJ84737.1"/>
    </source>
</evidence>
<keyword evidence="2" id="KW-1185">Reference proteome</keyword>
<name>A0A494T5X7_SPHPE</name>
<proteinExistence type="predicted"/>
<organism evidence="1 2">
    <name type="scientific">Sphingomonas paeninsulae</name>
    <dbReference type="NCBI Taxonomy" id="2319844"/>
    <lineage>
        <taxon>Bacteria</taxon>
        <taxon>Pseudomonadati</taxon>
        <taxon>Pseudomonadota</taxon>
        <taxon>Alphaproteobacteria</taxon>
        <taxon>Sphingomonadales</taxon>
        <taxon>Sphingomonadaceae</taxon>
        <taxon>Sphingomonas</taxon>
    </lineage>
</organism>
<dbReference type="KEGG" id="spha:D3Y57_00745"/>
<gene>
    <name evidence="1" type="ORF">D3Y57_00745</name>
</gene>
<keyword evidence="1" id="KW-0614">Plasmid</keyword>